<dbReference type="RefSeq" id="WP_336402695.1">
    <property type="nucleotide sequence ID" value="NZ_JBAPLU010000002.1"/>
</dbReference>
<dbReference type="Proteomes" id="UP001361570">
    <property type="component" value="Unassembled WGS sequence"/>
</dbReference>
<proteinExistence type="predicted"/>
<comment type="caution">
    <text evidence="3">The sequence shown here is derived from an EMBL/GenBank/DDBJ whole genome shotgun (WGS) entry which is preliminary data.</text>
</comment>
<dbReference type="InterPro" id="IPR045924">
    <property type="entry name" value="DUF6343"/>
</dbReference>
<dbReference type="Pfam" id="PF19870">
    <property type="entry name" value="DUF6343"/>
    <property type="match status" value="1"/>
</dbReference>
<accession>A0ABU8DNX4</accession>
<name>A0ABU8DNX4_9ACTN</name>
<feature type="transmembrane region" description="Helical" evidence="2">
    <location>
        <begin position="66"/>
        <end position="86"/>
    </location>
</feature>
<sequence>MSRTGGKPSREEYARGLPDHHDPTAGLGGAAPARSALTLRLVLAAFGVVVCTVAGVVFLVAGVPVVFAVVMFVLAAVAVVDLGVVARRKARGEPG</sequence>
<keyword evidence="4" id="KW-1185">Reference proteome</keyword>
<reference evidence="3 4" key="1">
    <citation type="submission" date="2024-03" db="EMBL/GenBank/DDBJ databases">
        <title>Draft genome sequence of Klenkia sp. LSe6-5.</title>
        <authorList>
            <person name="Duangmal K."/>
            <person name="Chantavorakit T."/>
        </authorList>
    </citation>
    <scope>NUCLEOTIDE SEQUENCE [LARGE SCALE GENOMIC DNA]</scope>
    <source>
        <strain evidence="3 4">LSe6-5</strain>
    </source>
</reference>
<keyword evidence="2" id="KW-0812">Transmembrane</keyword>
<feature type="region of interest" description="Disordered" evidence="1">
    <location>
        <begin position="1"/>
        <end position="27"/>
    </location>
</feature>
<evidence type="ECO:0000313" key="3">
    <source>
        <dbReference type="EMBL" id="MEI4270550.1"/>
    </source>
</evidence>
<keyword evidence="2" id="KW-1133">Transmembrane helix</keyword>
<feature type="transmembrane region" description="Helical" evidence="2">
    <location>
        <begin position="41"/>
        <end position="60"/>
    </location>
</feature>
<feature type="compositionally biased region" description="Basic and acidic residues" evidence="1">
    <location>
        <begin position="8"/>
        <end position="23"/>
    </location>
</feature>
<gene>
    <name evidence="3" type="ORF">TEK04_02340</name>
</gene>
<dbReference type="EMBL" id="JBAPLU010000002">
    <property type="protein sequence ID" value="MEI4270550.1"/>
    <property type="molecule type" value="Genomic_DNA"/>
</dbReference>
<evidence type="ECO:0000256" key="2">
    <source>
        <dbReference type="SAM" id="Phobius"/>
    </source>
</evidence>
<protein>
    <submittedName>
        <fullName evidence="3">DUF6343 family protein</fullName>
    </submittedName>
</protein>
<keyword evidence="2" id="KW-0472">Membrane</keyword>
<evidence type="ECO:0000256" key="1">
    <source>
        <dbReference type="SAM" id="MobiDB-lite"/>
    </source>
</evidence>
<organism evidence="3 4">
    <name type="scientific">Klenkia sesuvii</name>
    <dbReference type="NCBI Taxonomy" id="3103137"/>
    <lineage>
        <taxon>Bacteria</taxon>
        <taxon>Bacillati</taxon>
        <taxon>Actinomycetota</taxon>
        <taxon>Actinomycetes</taxon>
        <taxon>Geodermatophilales</taxon>
        <taxon>Geodermatophilaceae</taxon>
        <taxon>Klenkia</taxon>
    </lineage>
</organism>
<evidence type="ECO:0000313" key="4">
    <source>
        <dbReference type="Proteomes" id="UP001361570"/>
    </source>
</evidence>